<protein>
    <submittedName>
        <fullName evidence="1">DUF2884 family protein</fullName>
    </submittedName>
</protein>
<proteinExistence type="predicted"/>
<keyword evidence="2" id="KW-1185">Reference proteome</keyword>
<dbReference type="InterPro" id="IPR021307">
    <property type="entry name" value="DUF2884"/>
</dbReference>
<evidence type="ECO:0000313" key="2">
    <source>
        <dbReference type="Proteomes" id="UP001234343"/>
    </source>
</evidence>
<gene>
    <name evidence="1" type="ORF">QTP81_12665</name>
</gene>
<accession>A0ABT7SZ20</accession>
<dbReference type="RefSeq" id="WP_289365978.1">
    <property type="nucleotide sequence ID" value="NZ_JAUCBP010000011.1"/>
</dbReference>
<name>A0ABT7SZ20_9ALTE</name>
<organism evidence="1 2">
    <name type="scientific">Alteromonas arenosi</name>
    <dbReference type="NCBI Taxonomy" id="3055817"/>
    <lineage>
        <taxon>Bacteria</taxon>
        <taxon>Pseudomonadati</taxon>
        <taxon>Pseudomonadota</taxon>
        <taxon>Gammaproteobacteria</taxon>
        <taxon>Alteromonadales</taxon>
        <taxon>Alteromonadaceae</taxon>
        <taxon>Alteromonas/Salinimonas group</taxon>
        <taxon>Alteromonas</taxon>
    </lineage>
</organism>
<sequence length="273" mass="30491">MHKQAIFTAALTAVAINVTAIQPVQAHTSISDNCSINFTGELEFHHDVLTITLEDGREVAFTENGDVTVNGVYLDLNHEQQGYAQDYYTHITDSVPMTVNIAVDALEIASTAVTEAFGELLGYDDDLTQEFGVFFDEISTNINNQFYAEDGSFHIESSRFDNGNWTDTQWEEEFDQKVEELISKSMGRLLIAIGTEMLWSDSSDSNGFEARMESLGDSIEQRVEMQTAELEVQADELCMTLSKADIAEEALRNDISLLQSLNIITVEHNKFSM</sequence>
<evidence type="ECO:0000313" key="1">
    <source>
        <dbReference type="EMBL" id="MDM7861446.1"/>
    </source>
</evidence>
<comment type="caution">
    <text evidence="1">The sequence shown here is derived from an EMBL/GenBank/DDBJ whole genome shotgun (WGS) entry which is preliminary data.</text>
</comment>
<dbReference type="Pfam" id="PF11101">
    <property type="entry name" value="DUF2884"/>
    <property type="match status" value="1"/>
</dbReference>
<dbReference type="Proteomes" id="UP001234343">
    <property type="component" value="Unassembled WGS sequence"/>
</dbReference>
<dbReference type="EMBL" id="JAUCBP010000011">
    <property type="protein sequence ID" value="MDM7861446.1"/>
    <property type="molecule type" value="Genomic_DNA"/>
</dbReference>
<reference evidence="1 2" key="1">
    <citation type="submission" date="2023-06" db="EMBL/GenBank/DDBJ databases">
        <title>Alteromonas sp. ASW11-36 isolated from intertidal sand.</title>
        <authorList>
            <person name="Li Y."/>
        </authorList>
    </citation>
    <scope>NUCLEOTIDE SEQUENCE [LARGE SCALE GENOMIC DNA]</scope>
    <source>
        <strain evidence="1 2">ASW11-36</strain>
    </source>
</reference>